<feature type="region of interest" description="Disordered" evidence="1">
    <location>
        <begin position="1"/>
        <end position="41"/>
    </location>
</feature>
<evidence type="ECO:0000313" key="3">
    <source>
        <dbReference type="Proteomes" id="UP000078476"/>
    </source>
</evidence>
<reference evidence="2 3" key="1">
    <citation type="submission" date="2016-03" db="EMBL/GenBank/DDBJ databases">
        <authorList>
            <person name="Ploux O."/>
        </authorList>
    </citation>
    <scope>NUCLEOTIDE SEQUENCE [LARGE SCALE GENOMIC DNA]</scope>
    <source>
        <strain evidence="2 3">R-45370</strain>
    </source>
</reference>
<sequence length="405" mass="46400">MASGESSTFSDSNFDLLSETSETDDVAKKRPKATKKKTATNLKPIPPDAFANYQLCLFQDFLANTNDEKAQLGNVFDLWDSIPRFSISRKRQEEMRLPSGSLPICTIEFKYRGYEFRIQIRPARLIDPVTGTETEYYPGAREELVEHALRKMAVDDGFYDVAEFRSGCRFTLHQLRTHLEKQGHSLRYDELIEALDILSFSIIDIQGETENTEISYTRMNYLSLLAKVSRKGNSLINNQESKWLVQFHPLITNSISNLTYRQFNYRRLMKCRSQLSRWLISQLVLKYTQASLTNSFIMRYSTIKRDSALLEGYKRERDAIAALDSSWNELKTLGVLTSYTKSEERGKRGKIEEVIYTIYPSPEFTSEQKASNRRLNDAKNAANEGNGSLVAINSRGIGRGFKTPS</sequence>
<name>A0A177NJA0_9GAMM</name>
<feature type="compositionally biased region" description="Basic residues" evidence="1">
    <location>
        <begin position="29"/>
        <end position="38"/>
    </location>
</feature>
<organism evidence="2 3">
    <name type="scientific">Methylomonas lenta</name>
    <dbReference type="NCBI Taxonomy" id="980561"/>
    <lineage>
        <taxon>Bacteria</taxon>
        <taxon>Pseudomonadati</taxon>
        <taxon>Pseudomonadota</taxon>
        <taxon>Gammaproteobacteria</taxon>
        <taxon>Methylococcales</taxon>
        <taxon>Methylococcaceae</taxon>
        <taxon>Methylomonas</taxon>
    </lineage>
</organism>
<gene>
    <name evidence="2" type="ORF">A1359_06455</name>
</gene>
<evidence type="ECO:0000256" key="1">
    <source>
        <dbReference type="SAM" id="MobiDB-lite"/>
    </source>
</evidence>
<comment type="caution">
    <text evidence="2">The sequence shown here is derived from an EMBL/GenBank/DDBJ whole genome shotgun (WGS) entry which is preliminary data.</text>
</comment>
<dbReference type="STRING" id="980561.A1359_06455"/>
<dbReference type="RefSeq" id="WP_066980217.1">
    <property type="nucleotide sequence ID" value="NZ_LUUI01000090.1"/>
</dbReference>
<dbReference type="Proteomes" id="UP000078476">
    <property type="component" value="Unassembled WGS sequence"/>
</dbReference>
<proteinExistence type="predicted"/>
<evidence type="ECO:0000313" key="2">
    <source>
        <dbReference type="EMBL" id="OAI17130.1"/>
    </source>
</evidence>
<dbReference type="EMBL" id="LUUI01000090">
    <property type="protein sequence ID" value="OAI17130.1"/>
    <property type="molecule type" value="Genomic_DNA"/>
</dbReference>
<dbReference type="AlphaFoldDB" id="A0A177NJA0"/>
<feature type="compositionally biased region" description="Polar residues" evidence="1">
    <location>
        <begin position="1"/>
        <end position="20"/>
    </location>
</feature>
<keyword evidence="3" id="KW-1185">Reference proteome</keyword>
<accession>A0A177NJA0</accession>
<protein>
    <submittedName>
        <fullName evidence="2">Replication protein</fullName>
    </submittedName>
</protein>
<dbReference type="OrthoDB" id="7308176at2"/>